<organism evidence="5 6">
    <name type="scientific">Natrinema ejinorense</name>
    <dbReference type="NCBI Taxonomy" id="373386"/>
    <lineage>
        <taxon>Archaea</taxon>
        <taxon>Methanobacteriati</taxon>
        <taxon>Methanobacteriota</taxon>
        <taxon>Stenosarchaea group</taxon>
        <taxon>Halobacteria</taxon>
        <taxon>Halobacteriales</taxon>
        <taxon>Natrialbaceae</taxon>
        <taxon>Natrinema</taxon>
    </lineage>
</organism>
<keyword evidence="3" id="KW-0560">Oxidoreductase</keyword>
<proteinExistence type="predicted"/>
<dbReference type="InterPro" id="IPR005107">
    <property type="entry name" value="CO_DH_flav_C"/>
</dbReference>
<dbReference type="PANTHER" id="PTHR42659:SF2">
    <property type="entry name" value="XANTHINE DEHYDROGENASE SUBUNIT C-RELATED"/>
    <property type="match status" value="1"/>
</dbReference>
<dbReference type="InterPro" id="IPR016167">
    <property type="entry name" value="FAD-bd_PCMH_sub1"/>
</dbReference>
<evidence type="ECO:0000313" key="5">
    <source>
        <dbReference type="EMBL" id="PCR88888.1"/>
    </source>
</evidence>
<dbReference type="PROSITE" id="PS51387">
    <property type="entry name" value="FAD_PCMH"/>
    <property type="match status" value="1"/>
</dbReference>
<evidence type="ECO:0000256" key="2">
    <source>
        <dbReference type="ARBA" id="ARBA00022827"/>
    </source>
</evidence>
<protein>
    <submittedName>
        <fullName evidence="5">Carbon monoxide dehydrogenase</fullName>
    </submittedName>
</protein>
<accession>A0A2A5QPV5</accession>
<keyword evidence="2" id="KW-0274">FAD</keyword>
<dbReference type="AlphaFoldDB" id="A0A2A5QPV5"/>
<keyword evidence="1" id="KW-0285">Flavoprotein</keyword>
<dbReference type="RefSeq" id="WP_097381905.1">
    <property type="nucleotide sequence ID" value="NZ_NXNI01000002.1"/>
</dbReference>
<dbReference type="InterPro" id="IPR016166">
    <property type="entry name" value="FAD-bd_PCMH"/>
</dbReference>
<dbReference type="InterPro" id="IPR036683">
    <property type="entry name" value="CO_DH_flav_C_dom_sf"/>
</dbReference>
<dbReference type="PANTHER" id="PTHR42659">
    <property type="entry name" value="XANTHINE DEHYDROGENASE SUBUNIT C-RELATED"/>
    <property type="match status" value="1"/>
</dbReference>
<evidence type="ECO:0000259" key="4">
    <source>
        <dbReference type="PROSITE" id="PS51387"/>
    </source>
</evidence>
<feature type="domain" description="FAD-binding PCMH-type" evidence="4">
    <location>
        <begin position="1"/>
        <end position="176"/>
    </location>
</feature>
<dbReference type="Pfam" id="PF03450">
    <property type="entry name" value="CO_deh_flav_C"/>
    <property type="match status" value="1"/>
</dbReference>
<comment type="caution">
    <text evidence="5">The sequence shown here is derived from an EMBL/GenBank/DDBJ whole genome shotgun (WGS) entry which is preliminary data.</text>
</comment>
<dbReference type="Gene3D" id="3.30.390.50">
    <property type="entry name" value="CO dehydrogenase flavoprotein, C-terminal domain"/>
    <property type="match status" value="1"/>
</dbReference>
<dbReference type="InterPro" id="IPR051312">
    <property type="entry name" value="Diverse_Substr_Oxidored"/>
</dbReference>
<dbReference type="SUPFAM" id="SSF56176">
    <property type="entry name" value="FAD-binding/transporter-associated domain-like"/>
    <property type="match status" value="1"/>
</dbReference>
<dbReference type="GO" id="GO:0016491">
    <property type="term" value="F:oxidoreductase activity"/>
    <property type="evidence" value="ECO:0007669"/>
    <property type="project" value="UniProtKB-KW"/>
</dbReference>
<dbReference type="Proteomes" id="UP000219689">
    <property type="component" value="Unassembled WGS sequence"/>
</dbReference>
<name>A0A2A5QPV5_9EURY</name>
<dbReference type="OrthoDB" id="19205at2157"/>
<reference evidence="5 6" key="1">
    <citation type="submission" date="2017-09" db="EMBL/GenBank/DDBJ databases">
        <title>Genome sequences of Natrinema ejinorence JCM 13890T.</title>
        <authorList>
            <person name="Roh S.W."/>
            <person name="Kim Y.B."/>
            <person name="Kim J.Y."/>
        </authorList>
    </citation>
    <scope>NUCLEOTIDE SEQUENCE [LARGE SCALE GENOMIC DNA]</scope>
    <source>
        <strain evidence="5 6">JCM 13890</strain>
    </source>
</reference>
<gene>
    <name evidence="5" type="ORF">CP557_20630</name>
</gene>
<evidence type="ECO:0000313" key="6">
    <source>
        <dbReference type="Proteomes" id="UP000219689"/>
    </source>
</evidence>
<dbReference type="Gene3D" id="3.30.43.10">
    <property type="entry name" value="Uridine Diphospho-n-acetylenolpyruvylglucosamine Reductase, domain 2"/>
    <property type="match status" value="1"/>
</dbReference>
<keyword evidence="6" id="KW-1185">Reference proteome</keyword>
<dbReference type="SMART" id="SM01092">
    <property type="entry name" value="CO_deh_flav_C"/>
    <property type="match status" value="1"/>
</dbReference>
<dbReference type="Pfam" id="PF00941">
    <property type="entry name" value="FAD_binding_5"/>
    <property type="match status" value="1"/>
</dbReference>
<evidence type="ECO:0000256" key="1">
    <source>
        <dbReference type="ARBA" id="ARBA00022630"/>
    </source>
</evidence>
<sequence>MKPTQFDYHRPSTLEEVFDLLENHPDAELMAGNQSLGIVMANRLATPEHLIDLGDVDELEYVRQEDDAVRIGSMVTHRAIERSELLAETVPMLPRSAEQIAGPSVRSRGTLGGSLAEADPAGNYPTALLALDATIHLRSAAEDRSVSAEEFYIAYMFTELREEEVIESVTVPLDLFPPDVSGMAFEELKPAAQTWPTISAAAAVRVDDPEAEEPIIEAVRLVLANAADVPLRVEDAEAELEGEPLSEAGLDAAADIVVEAVDPTGEMHADRDYKVETAGEYAKRSLEIAYGNAVE</sequence>
<dbReference type="InterPro" id="IPR002346">
    <property type="entry name" value="Mopterin_DH_FAD-bd"/>
</dbReference>
<dbReference type="GO" id="GO:0071949">
    <property type="term" value="F:FAD binding"/>
    <property type="evidence" value="ECO:0007669"/>
    <property type="project" value="InterPro"/>
</dbReference>
<dbReference type="Gene3D" id="3.30.465.10">
    <property type="match status" value="1"/>
</dbReference>
<dbReference type="FunFam" id="3.30.465.10:FF:000017">
    <property type="entry name" value="Xanthine dehydrogenase, FAD binding subunit"/>
    <property type="match status" value="1"/>
</dbReference>
<evidence type="ECO:0000256" key="3">
    <source>
        <dbReference type="ARBA" id="ARBA00023002"/>
    </source>
</evidence>
<dbReference type="EMBL" id="NXNI01000002">
    <property type="protein sequence ID" value="PCR88888.1"/>
    <property type="molecule type" value="Genomic_DNA"/>
</dbReference>
<dbReference type="SUPFAM" id="SSF55447">
    <property type="entry name" value="CO dehydrogenase flavoprotein C-terminal domain-like"/>
    <property type="match status" value="1"/>
</dbReference>
<dbReference type="InterPro" id="IPR016169">
    <property type="entry name" value="FAD-bd_PCMH_sub2"/>
</dbReference>
<dbReference type="InterPro" id="IPR036318">
    <property type="entry name" value="FAD-bd_PCMH-like_sf"/>
</dbReference>